<protein>
    <submittedName>
        <fullName evidence="2">Uncharacterized protein</fullName>
    </submittedName>
</protein>
<feature type="compositionally biased region" description="Low complexity" evidence="1">
    <location>
        <begin position="46"/>
        <end position="59"/>
    </location>
</feature>
<keyword evidence="3" id="KW-1185">Reference proteome</keyword>
<feature type="region of interest" description="Disordered" evidence="1">
    <location>
        <begin position="1"/>
        <end position="78"/>
    </location>
</feature>
<reference evidence="2 3" key="1">
    <citation type="submission" date="2021-06" db="EMBL/GenBank/DDBJ databases">
        <title>Bradyrhizobium sp. S2-11-4 Genome sequencing.</title>
        <authorList>
            <person name="Jin L."/>
        </authorList>
    </citation>
    <scope>NUCLEOTIDE SEQUENCE [LARGE SCALE GENOMIC DNA]</scope>
    <source>
        <strain evidence="2 3">S2-11-4</strain>
    </source>
</reference>
<dbReference type="RefSeq" id="WP_215605160.1">
    <property type="nucleotide sequence ID" value="NZ_CP076136.1"/>
</dbReference>
<accession>A0A975P0Z9</accession>
<sequence>MTIKKRSMNPSMKFWNCDGPGRRKISGSLAPLPQVRAVFSQRNDPAEAASSRKTTSKATSPPPEPFEVRRGARPSGISPQVSVNDFELHYISGCGVNVAVDPRSFSQTKMAAAASFGPQQRPFFHEAGLRPLLFQYGIDRL</sequence>
<dbReference type="EMBL" id="CP076136">
    <property type="protein sequence ID" value="QWG24416.1"/>
    <property type="molecule type" value="Genomic_DNA"/>
</dbReference>
<evidence type="ECO:0000256" key="1">
    <source>
        <dbReference type="SAM" id="MobiDB-lite"/>
    </source>
</evidence>
<organism evidence="2 3">
    <name type="scientific">Bradyrhizobium sediminis</name>
    <dbReference type="NCBI Taxonomy" id="2840469"/>
    <lineage>
        <taxon>Bacteria</taxon>
        <taxon>Pseudomonadati</taxon>
        <taxon>Pseudomonadota</taxon>
        <taxon>Alphaproteobacteria</taxon>
        <taxon>Hyphomicrobiales</taxon>
        <taxon>Nitrobacteraceae</taxon>
        <taxon>Bradyrhizobium</taxon>
    </lineage>
</organism>
<evidence type="ECO:0000313" key="3">
    <source>
        <dbReference type="Proteomes" id="UP000676951"/>
    </source>
</evidence>
<dbReference type="AlphaFoldDB" id="A0A975P0Z9"/>
<gene>
    <name evidence="2" type="ORF">KMZ93_05780</name>
</gene>
<dbReference type="Proteomes" id="UP000676951">
    <property type="component" value="Chromosome"/>
</dbReference>
<name>A0A975P0Z9_9BRAD</name>
<proteinExistence type="predicted"/>
<evidence type="ECO:0000313" key="2">
    <source>
        <dbReference type="EMBL" id="QWG24416.1"/>
    </source>
</evidence>